<proteinExistence type="predicted"/>
<feature type="compositionally biased region" description="Gly residues" evidence="1">
    <location>
        <begin position="625"/>
        <end position="639"/>
    </location>
</feature>
<feature type="region of interest" description="Disordered" evidence="1">
    <location>
        <begin position="586"/>
        <end position="649"/>
    </location>
</feature>
<feature type="compositionally biased region" description="Basic and acidic residues" evidence="1">
    <location>
        <begin position="421"/>
        <end position="446"/>
    </location>
</feature>
<gene>
    <name evidence="2" type="ORF">PSFLO_00929</name>
</gene>
<evidence type="ECO:0000256" key="1">
    <source>
        <dbReference type="SAM" id="MobiDB-lite"/>
    </source>
</evidence>
<reference evidence="2 3" key="1">
    <citation type="submission" date="2018-03" db="EMBL/GenBank/DDBJ databases">
        <authorList>
            <person name="Guldener U."/>
        </authorList>
    </citation>
    <scope>NUCLEOTIDE SEQUENCE [LARGE SCALE GENOMIC DNA]</scope>
    <source>
        <strain evidence="2 3">DAOM196992</strain>
    </source>
</reference>
<dbReference type="EMBL" id="OOIP01000002">
    <property type="protein sequence ID" value="SPO35458.1"/>
    <property type="molecule type" value="Genomic_DNA"/>
</dbReference>
<keyword evidence="3" id="KW-1185">Reference proteome</keyword>
<accession>A0A5C3ET64</accession>
<feature type="region of interest" description="Disordered" evidence="1">
    <location>
        <begin position="413"/>
        <end position="508"/>
    </location>
</feature>
<feature type="compositionally biased region" description="Basic and acidic residues" evidence="1">
    <location>
        <begin position="97"/>
        <end position="110"/>
    </location>
</feature>
<feature type="region of interest" description="Disordered" evidence="1">
    <location>
        <begin position="93"/>
        <end position="210"/>
    </location>
</feature>
<dbReference type="AlphaFoldDB" id="A0A5C3ET64"/>
<evidence type="ECO:0000313" key="3">
    <source>
        <dbReference type="Proteomes" id="UP000323386"/>
    </source>
</evidence>
<dbReference type="Proteomes" id="UP000323386">
    <property type="component" value="Unassembled WGS sequence"/>
</dbReference>
<feature type="compositionally biased region" description="Basic and acidic residues" evidence="1">
    <location>
        <begin position="640"/>
        <end position="649"/>
    </location>
</feature>
<protein>
    <submittedName>
        <fullName evidence="2">Uncharacterized protein</fullName>
    </submittedName>
</protein>
<feature type="compositionally biased region" description="Basic and acidic residues" evidence="1">
    <location>
        <begin position="458"/>
        <end position="470"/>
    </location>
</feature>
<sequence>MAVGSPTAKIGDLLRQFGAVGLPTAIFRGGPTAFLAVGPPTAIFPGAPTASLALVLPPNHHLPPPSPGIWHRHGAGTPLLPYQALSLLPATAAMASKRSDTRRGSARRPDAPSLRHPTRDEAKDLEHPVMSSHSEAEDEDEVAAVGGNSQAWLPQKKRPRRGEVSTEHGHGGSSSGKASSERSHGGSSIVQRGDPSATHLESSDSDDDVVTEHDALRKLLTRSKKTLQIVEGLERDVRRLKESDALRDMQVDKLVQNSKRATQEVANLRCHVSSLAERPAPKSKKAAEPVIPTETRRAFTKVLHKLMGVKVGPAPLWPAELDADQIEEEYTTGDQIAGGLFERMKDPEFDEPFSERPLRINWATYKNKDEMETALVQYAVETIVADRSGYGVKGDIDVDLIRAGCLESLRGHRHHATQLTDPKKAEKEKKRQQDNKYRTRRKELSLKRTGGLEAMLDFDPRDDPRRDSLKPELVSDELSSQDGSDGDAEGEGEGAAGGGRGEGSSGQQGLVGVHAWQLQSPAWGSKQRLQFMDKCDSVAARTRGKRGHSPGHALARPNWVVDPFDSDPNFKLPSSVQRWMVAEDWKEASDRNRKACANVQRNRKPFKNVGTDTWGSGTGKPIRKWGGGELSPVQAGGGEEQGRSDGGRQ</sequence>
<feature type="compositionally biased region" description="Basic and acidic residues" evidence="1">
    <location>
        <begin position="161"/>
        <end position="170"/>
    </location>
</feature>
<feature type="compositionally biased region" description="Basic and acidic residues" evidence="1">
    <location>
        <begin position="117"/>
        <end position="127"/>
    </location>
</feature>
<evidence type="ECO:0000313" key="2">
    <source>
        <dbReference type="EMBL" id="SPO35458.1"/>
    </source>
</evidence>
<feature type="compositionally biased region" description="Gly residues" evidence="1">
    <location>
        <begin position="493"/>
        <end position="506"/>
    </location>
</feature>
<name>A0A5C3ET64_9BASI</name>
<organism evidence="2 3">
    <name type="scientific">Pseudozyma flocculosa</name>
    <dbReference type="NCBI Taxonomy" id="84751"/>
    <lineage>
        <taxon>Eukaryota</taxon>
        <taxon>Fungi</taxon>
        <taxon>Dikarya</taxon>
        <taxon>Basidiomycota</taxon>
        <taxon>Ustilaginomycotina</taxon>
        <taxon>Ustilaginomycetes</taxon>
        <taxon>Ustilaginales</taxon>
        <taxon>Ustilaginaceae</taxon>
        <taxon>Pseudozyma</taxon>
    </lineage>
</organism>